<dbReference type="CDD" id="cd01561">
    <property type="entry name" value="CBS_like"/>
    <property type="match status" value="1"/>
</dbReference>
<dbReference type="InterPro" id="IPR050214">
    <property type="entry name" value="Cys_Synth/Cystath_Beta-Synth"/>
</dbReference>
<name>A0ABP0WQG9_9BRYO</name>
<dbReference type="InterPro" id="IPR001926">
    <property type="entry name" value="TrpB-like_PALP"/>
</dbReference>
<accession>A0ABP0WQG9</accession>
<comment type="cofactor">
    <cofactor evidence="1">
        <name>pyridoxal 5'-phosphate</name>
        <dbReference type="ChEBI" id="CHEBI:597326"/>
    </cofactor>
</comment>
<evidence type="ECO:0000313" key="4">
    <source>
        <dbReference type="Proteomes" id="UP001497444"/>
    </source>
</evidence>
<dbReference type="SUPFAM" id="SSF53686">
    <property type="entry name" value="Tryptophan synthase beta subunit-like PLP-dependent enzymes"/>
    <property type="match status" value="1"/>
</dbReference>
<dbReference type="NCBIfam" id="NF007989">
    <property type="entry name" value="PRK10717.1"/>
    <property type="match status" value="1"/>
</dbReference>
<evidence type="ECO:0000256" key="1">
    <source>
        <dbReference type="ARBA" id="ARBA00001933"/>
    </source>
</evidence>
<keyword evidence="4" id="KW-1185">Reference proteome</keyword>
<evidence type="ECO:0000313" key="3">
    <source>
        <dbReference type="EMBL" id="CAK9267928.1"/>
    </source>
</evidence>
<protein>
    <recommendedName>
        <fullName evidence="2">Tryptophan synthase beta chain-like PALP domain-containing protein</fullName>
    </recommendedName>
</protein>
<dbReference type="Proteomes" id="UP001497444">
    <property type="component" value="Chromosome 2"/>
</dbReference>
<gene>
    <name evidence="3" type="ORF">CSSPJE1EN1_LOCUS13406</name>
</gene>
<dbReference type="PROSITE" id="PS00901">
    <property type="entry name" value="CYS_SYNTHASE"/>
    <property type="match status" value="1"/>
</dbReference>
<reference evidence="3 4" key="1">
    <citation type="submission" date="2024-02" db="EMBL/GenBank/DDBJ databases">
        <authorList>
            <consortium name="ELIXIR-Norway"/>
            <consortium name="Elixir Norway"/>
        </authorList>
    </citation>
    <scope>NUCLEOTIDE SEQUENCE [LARGE SCALE GENOMIC DNA]</scope>
</reference>
<sequence>MKASIFITSTPPFLGLTHHLRSRPFLGQVKKQSHLLHMETWAMASVGDLGVRRGFVDSVGNTPLIRLNAASKATGCEIYGKAEFLNPGGSVKDRAALYIVKDAEEKGLLKPGGLIVEGTAGNTGIGLALVGNAKGYKTVIVIPQTQSQEKKDMLRLAGATLVEVPAVPYKNPNNYVKYSGRLAEALAQTHPGGAIWGNQFDNIANRQAHYETTGPEIWKQTEGKVDGFICAIGTGGTLAGVGKYLKEQNPNVRIGMADPMGAAMYNYYSSGVLQSSGTSISEGIGQGRVTANLESWGVPARDGGAVDFWCQVTDEEALPLIFDLLKQEGFCMGGSTAINIGGAIKLAKELGPGHTIVTILCDLGTRYQSKVFNVDFLKSKGLPYPEWLDPAFKDVSVPQVFETVI</sequence>
<dbReference type="InterPro" id="IPR036052">
    <property type="entry name" value="TrpB-like_PALP_sf"/>
</dbReference>
<dbReference type="EMBL" id="OZ020097">
    <property type="protein sequence ID" value="CAK9267928.1"/>
    <property type="molecule type" value="Genomic_DNA"/>
</dbReference>
<proteinExistence type="predicted"/>
<evidence type="ECO:0000259" key="2">
    <source>
        <dbReference type="Pfam" id="PF00291"/>
    </source>
</evidence>
<dbReference type="PANTHER" id="PTHR10314">
    <property type="entry name" value="CYSTATHIONINE BETA-SYNTHASE"/>
    <property type="match status" value="1"/>
</dbReference>
<dbReference type="Gene3D" id="3.40.50.1100">
    <property type="match status" value="2"/>
</dbReference>
<feature type="domain" description="Tryptophan synthase beta chain-like PALP" evidence="2">
    <location>
        <begin position="58"/>
        <end position="362"/>
    </location>
</feature>
<organism evidence="3 4">
    <name type="scientific">Sphagnum jensenii</name>
    <dbReference type="NCBI Taxonomy" id="128206"/>
    <lineage>
        <taxon>Eukaryota</taxon>
        <taxon>Viridiplantae</taxon>
        <taxon>Streptophyta</taxon>
        <taxon>Embryophyta</taxon>
        <taxon>Bryophyta</taxon>
        <taxon>Sphagnophytina</taxon>
        <taxon>Sphagnopsida</taxon>
        <taxon>Sphagnales</taxon>
        <taxon>Sphagnaceae</taxon>
        <taxon>Sphagnum</taxon>
    </lineage>
</organism>
<dbReference type="Pfam" id="PF00291">
    <property type="entry name" value="PALP"/>
    <property type="match status" value="1"/>
</dbReference>
<dbReference type="InterPro" id="IPR001216">
    <property type="entry name" value="P-phosphate_BS"/>
</dbReference>